<keyword evidence="4 9" id="KW-0808">Transferase</keyword>
<dbReference type="EMBL" id="CP053084">
    <property type="protein sequence ID" value="QJR30280.1"/>
    <property type="molecule type" value="Genomic_DNA"/>
</dbReference>
<dbReference type="PANTHER" id="PTHR38686">
    <property type="entry name" value="APOLIPOPROTEIN N-ACYLTRANSFERASE"/>
    <property type="match status" value="1"/>
</dbReference>
<proteinExistence type="inferred from homology"/>
<comment type="pathway">
    <text evidence="9">Protein modification; lipoprotein biosynthesis (N-acyl transfer).</text>
</comment>
<comment type="function">
    <text evidence="9">Catalyzes the phospholipid dependent N-acylation of the N-terminal cysteine of apolipoprotein, the last step in lipoprotein maturation.</text>
</comment>
<evidence type="ECO:0000313" key="12">
    <source>
        <dbReference type="Proteomes" id="UP000501130"/>
    </source>
</evidence>
<evidence type="ECO:0000256" key="2">
    <source>
        <dbReference type="ARBA" id="ARBA00010065"/>
    </source>
</evidence>
<evidence type="ECO:0000256" key="9">
    <source>
        <dbReference type="HAMAP-Rule" id="MF_01148"/>
    </source>
</evidence>
<dbReference type="Pfam" id="PF20154">
    <property type="entry name" value="LNT_N"/>
    <property type="match status" value="1"/>
</dbReference>
<name>A0ABX6N7A8_9BURK</name>
<dbReference type="SUPFAM" id="SSF56317">
    <property type="entry name" value="Carbon-nitrogen hydrolase"/>
    <property type="match status" value="1"/>
</dbReference>
<dbReference type="HAMAP" id="MF_01148">
    <property type="entry name" value="Lnt"/>
    <property type="match status" value="1"/>
</dbReference>
<dbReference type="InterPro" id="IPR004563">
    <property type="entry name" value="Apolipo_AcylTrfase"/>
</dbReference>
<reference evidence="11 12" key="1">
    <citation type="submission" date="2020-05" db="EMBL/GenBank/DDBJ databases">
        <title>Compete genome of Limnobacter sp. SAORIC-580.</title>
        <authorList>
            <person name="Song J."/>
            <person name="Cho J.-C."/>
        </authorList>
    </citation>
    <scope>NUCLEOTIDE SEQUENCE [LARGE SCALE GENOMIC DNA]</scope>
    <source>
        <strain evidence="11 12">SAORIC-580</strain>
    </source>
</reference>
<comment type="caution">
    <text evidence="9">Lacks conserved residue(s) required for the propagation of feature annotation.</text>
</comment>
<feature type="transmembrane region" description="Helical" evidence="9">
    <location>
        <begin position="188"/>
        <end position="206"/>
    </location>
</feature>
<evidence type="ECO:0000256" key="1">
    <source>
        <dbReference type="ARBA" id="ARBA00004651"/>
    </source>
</evidence>
<dbReference type="CDD" id="cd07571">
    <property type="entry name" value="ALP_N-acyl_transferase"/>
    <property type="match status" value="1"/>
</dbReference>
<dbReference type="InterPro" id="IPR036526">
    <property type="entry name" value="C-N_Hydrolase_sf"/>
</dbReference>
<comment type="subcellular location">
    <subcellularLocation>
        <location evidence="1 9">Cell membrane</location>
        <topology evidence="1 9">Multi-pass membrane protein</topology>
    </subcellularLocation>
</comment>
<protein>
    <recommendedName>
        <fullName evidence="9">Apolipoprotein N-acyltransferase</fullName>
        <shortName evidence="9">ALP N-acyltransferase</shortName>
        <ecNumber evidence="9">2.3.1.269</ecNumber>
    </recommendedName>
</protein>
<dbReference type="Proteomes" id="UP000501130">
    <property type="component" value="Chromosome"/>
</dbReference>
<feature type="transmembrane region" description="Helical" evidence="9">
    <location>
        <begin position="12"/>
        <end position="38"/>
    </location>
</feature>
<dbReference type="EC" id="2.3.1.269" evidence="9"/>
<feature type="domain" description="CN hydrolase" evidence="10">
    <location>
        <begin position="219"/>
        <end position="472"/>
    </location>
</feature>
<evidence type="ECO:0000256" key="6">
    <source>
        <dbReference type="ARBA" id="ARBA00022989"/>
    </source>
</evidence>
<keyword evidence="5 9" id="KW-0812">Transmembrane</keyword>
<keyword evidence="6 9" id="KW-1133">Transmembrane helix</keyword>
<keyword evidence="3 9" id="KW-1003">Cell membrane</keyword>
<dbReference type="InterPro" id="IPR003010">
    <property type="entry name" value="C-N_Hydrolase"/>
</dbReference>
<evidence type="ECO:0000256" key="4">
    <source>
        <dbReference type="ARBA" id="ARBA00022679"/>
    </source>
</evidence>
<evidence type="ECO:0000256" key="7">
    <source>
        <dbReference type="ARBA" id="ARBA00023136"/>
    </source>
</evidence>
<keyword evidence="12" id="KW-1185">Reference proteome</keyword>
<dbReference type="Pfam" id="PF00795">
    <property type="entry name" value="CN_hydrolase"/>
    <property type="match status" value="1"/>
</dbReference>
<dbReference type="Gene3D" id="3.60.110.10">
    <property type="entry name" value="Carbon-nitrogen hydrolase"/>
    <property type="match status" value="1"/>
</dbReference>
<sequence length="516" mass="56736">MYSFLAGALLGAPWVLSFAPISLWWLGLLLLAVLPFVALKTSRPWLTGLAFGWSAYGLGVSWLHISLHTYGGLPSVLAWAAIAAFTLYLALFPALALWFYSRFAAVRAQSWPATVFNALLWAALWTFFEWARGTFMTGFAWLGLGDALVDSPFANLLPWLGSYGSLFALMLFAQLFLSFVFNRLPGNLLGATAVLGGLLVLVQLPVNTQSAGALTVVGVQTNVDQSIKFDPDLIVSNMQKAFALGDMAKEQLANQGGGLLVFPETVNPLVWTDTPVEWRTTFRDFATPGETAVIMGSAIQEGARYFNSIVMFQGDEALEALEVPETRHDKRHLVPFGEFIPLGFKWFVAMLNMPMGEFTSGSGPLKPFLVNGNALASTVCYEDIFSGEFAGLVANSTQEPSMFVNLSNLAWFGQSWALDQHAQMGRTRSAEHRKPGLRVTNTGVSGIVNANGQWTQRVEPGQALVWSGQVEGRLGQTFFAKWGDRLWFSIWGAVLLLLCVREWRLRAYNRAHSINP</sequence>
<evidence type="ECO:0000256" key="5">
    <source>
        <dbReference type="ARBA" id="ARBA00022692"/>
    </source>
</evidence>
<feature type="transmembrane region" description="Helical" evidence="9">
    <location>
        <begin position="77"/>
        <end position="99"/>
    </location>
</feature>
<dbReference type="PROSITE" id="PS50263">
    <property type="entry name" value="CN_HYDROLASE"/>
    <property type="match status" value="1"/>
</dbReference>
<dbReference type="InterPro" id="IPR045378">
    <property type="entry name" value="LNT_N"/>
</dbReference>
<feature type="transmembrane region" description="Helical" evidence="9">
    <location>
        <begin position="160"/>
        <end position="181"/>
    </location>
</feature>
<gene>
    <name evidence="9 11" type="primary">lnt</name>
    <name evidence="11" type="ORF">HKT17_11500</name>
</gene>
<evidence type="ECO:0000256" key="3">
    <source>
        <dbReference type="ARBA" id="ARBA00022475"/>
    </source>
</evidence>
<organism evidence="11 12">
    <name type="scientific">Limnobacter profundi</name>
    <dbReference type="NCBI Taxonomy" id="2732163"/>
    <lineage>
        <taxon>Bacteria</taxon>
        <taxon>Pseudomonadati</taxon>
        <taxon>Pseudomonadota</taxon>
        <taxon>Betaproteobacteria</taxon>
        <taxon>Burkholderiales</taxon>
        <taxon>Burkholderiaceae</taxon>
        <taxon>Limnobacter</taxon>
    </lineage>
</organism>
<dbReference type="PANTHER" id="PTHR38686:SF1">
    <property type="entry name" value="APOLIPOPROTEIN N-ACYLTRANSFERASE"/>
    <property type="match status" value="1"/>
</dbReference>
<keyword evidence="8 9" id="KW-0012">Acyltransferase</keyword>
<dbReference type="RefSeq" id="WP_171100198.1">
    <property type="nucleotide sequence ID" value="NZ_CP053084.1"/>
</dbReference>
<comment type="similarity">
    <text evidence="2 9">Belongs to the CN hydrolase family. Apolipoprotein N-acyltransferase subfamily.</text>
</comment>
<comment type="catalytic activity">
    <reaction evidence="9">
        <text>N-terminal S-1,2-diacyl-sn-glyceryl-L-cysteinyl-[lipoprotein] + a glycerophospholipid = N-acyl-S-1,2-diacyl-sn-glyceryl-L-cysteinyl-[lipoprotein] + a 2-acyl-sn-glycero-3-phospholipid + H(+)</text>
        <dbReference type="Rhea" id="RHEA:48228"/>
        <dbReference type="Rhea" id="RHEA-COMP:14681"/>
        <dbReference type="Rhea" id="RHEA-COMP:14684"/>
        <dbReference type="ChEBI" id="CHEBI:15378"/>
        <dbReference type="ChEBI" id="CHEBI:136912"/>
        <dbReference type="ChEBI" id="CHEBI:140656"/>
        <dbReference type="ChEBI" id="CHEBI:140657"/>
        <dbReference type="ChEBI" id="CHEBI:140660"/>
        <dbReference type="EC" id="2.3.1.269"/>
    </reaction>
</comment>
<evidence type="ECO:0000259" key="10">
    <source>
        <dbReference type="PROSITE" id="PS50263"/>
    </source>
</evidence>
<accession>A0ABX6N7A8</accession>
<evidence type="ECO:0000256" key="8">
    <source>
        <dbReference type="ARBA" id="ARBA00023315"/>
    </source>
</evidence>
<keyword evidence="7 9" id="KW-0472">Membrane</keyword>
<feature type="transmembrane region" description="Helical" evidence="9">
    <location>
        <begin position="45"/>
        <end position="65"/>
    </location>
</feature>
<dbReference type="NCBIfam" id="TIGR00546">
    <property type="entry name" value="lnt"/>
    <property type="match status" value="1"/>
</dbReference>
<evidence type="ECO:0000313" key="11">
    <source>
        <dbReference type="EMBL" id="QJR30280.1"/>
    </source>
</evidence>